<feature type="domain" description="NB-ARC" evidence="7">
    <location>
        <begin position="184"/>
        <end position="341"/>
    </location>
</feature>
<dbReference type="PANTHER" id="PTHR36766">
    <property type="entry name" value="PLANT BROAD-SPECTRUM MILDEW RESISTANCE PROTEIN RPW8"/>
    <property type="match status" value="1"/>
</dbReference>
<keyword evidence="5" id="KW-0067">ATP-binding</keyword>
<feature type="domain" description="R13L1/DRL21-like LRR repeat region" evidence="10">
    <location>
        <begin position="715"/>
        <end position="839"/>
    </location>
</feature>
<dbReference type="InterPro" id="IPR036388">
    <property type="entry name" value="WH-like_DNA-bd_sf"/>
</dbReference>
<evidence type="ECO:0000256" key="3">
    <source>
        <dbReference type="ARBA" id="ARBA00022741"/>
    </source>
</evidence>
<dbReference type="Gene3D" id="1.20.5.4130">
    <property type="match status" value="1"/>
</dbReference>
<dbReference type="GeneID" id="110426431"/>
<dbReference type="OrthoDB" id="1412384at2759"/>
<evidence type="ECO:0000256" key="2">
    <source>
        <dbReference type="ARBA" id="ARBA00022737"/>
    </source>
</evidence>
<feature type="domain" description="Disease resistance protein winged helix" evidence="9">
    <location>
        <begin position="428"/>
        <end position="496"/>
    </location>
</feature>
<dbReference type="GO" id="GO:0051707">
    <property type="term" value="P:response to other organism"/>
    <property type="evidence" value="ECO:0007669"/>
    <property type="project" value="UniProtKB-ARBA"/>
</dbReference>
<sequence length="1070" mass="121750">MPWEIVLAGVVGKALLSASLRALFDKMSSRKFLDFFREKKLDHHSLQTLKFKLLAVNSVLSDAEEQPHIMNLSVQEWLDELKDALYEAEDLFAEITSEVLKCDMEAGYQTPKEQVEALNTALTKIVDRVKCIAEEKDFLNLKESPSDKSLPRFPTTSLVNESEECFRNNEKELIVNSLLSDSAMNGNGIPVIAIAGMGGIGKTTLAQFVYNDERVKTHFNLRAWAYVSERSSDVFKVTETIYESVVLMHSNAKDLNALQVKLGRVLMGRKFLLVLDDMWNDSLTDWDLLQRPFHVGAGGSKIIVTTRNQSVSSTMHSLVVRSLTPLPYEDCWSIFAKHAFGSDYLTDGDSALESIGKKIVEKCQGLPLAAKALGGLLHSKVEPKEWDDVLNSKLWDLPSGKNHILPALRLSYYHLPSHLKQCFAYCSIFPKGHEIEREDLVRLWIAEGLVQQQKGTRRTVEVGEQYFDELLCRSFFQRSDHDCSRFKMHDLLNDLAQQIVGEFTFKLEDESLPLNPERVRHLSCIPNRDEAPDKFEAFYEVFNRLRTFLPLRSSPNSSRVPLTPIISNSLFPGSDDERNSDDGRRNLLTETDDRKRNLFPESSRLRVLSLSPYHITNLPESIGNLKHLRYLDLSHTEIQSLHDGVCSLYNLETLKLSSCFQLTQLPKDMRNLTKLEHLDIKGSKVKEMPPQFGNLRSLQSLTTFVVSKNTSASRISELKKLSLLRGTLSIEGLQNVFQTADASVANLEDKKYLDELIFQWAPGTHLAHYETEVLDKLRPHEYLKKLRIKNFGGSKLPDWLGDAIFSQMVSLYLVDCENCSSLPPLGQLPCLQELYIVRMKRLRCVGSEFYGSNLKPFRSLEILQFETMPYWQEWLPSSDEGAFPSLQELTVYNCPKLAGNLPNHLPSLVKLHIIECRKLKFLHPNGRNQYSKLEHLHIRSSCCDLETFSFDCFTRLVKLKLQGCIFLRSIELQSEHGHLTFLRKLKIEDCPILEIFSGRGLLSLQKLKISGCSNLSSFGEAGLPTNLQSFCFEHCRSLPPEDAWGLQNMASLMFFEIDGVKVPRRVINGV</sequence>
<reference evidence="12" key="1">
    <citation type="submission" date="2025-08" db="UniProtKB">
        <authorList>
            <consortium name="RefSeq"/>
        </authorList>
    </citation>
    <scope>IDENTIFICATION</scope>
    <source>
        <tissue evidence="12">Leaf</tissue>
    </source>
</reference>
<keyword evidence="1" id="KW-0433">Leucine-rich repeat</keyword>
<dbReference type="InterPro" id="IPR042197">
    <property type="entry name" value="Apaf_helical"/>
</dbReference>
<gene>
    <name evidence="12" type="primary">LOC110426431</name>
</gene>
<evidence type="ECO:0000259" key="7">
    <source>
        <dbReference type="Pfam" id="PF00931"/>
    </source>
</evidence>
<dbReference type="GO" id="GO:0006952">
    <property type="term" value="P:defense response"/>
    <property type="evidence" value="ECO:0007669"/>
    <property type="project" value="UniProtKB-KW"/>
</dbReference>
<dbReference type="InterPro" id="IPR056789">
    <property type="entry name" value="LRR_R13L1-DRL21"/>
</dbReference>
<keyword evidence="3" id="KW-0547">Nucleotide-binding</keyword>
<dbReference type="Proteomes" id="UP000504621">
    <property type="component" value="Unplaced"/>
</dbReference>
<keyword evidence="11" id="KW-1185">Reference proteome</keyword>
<accession>A0A6J1BG68</accession>
<feature type="domain" description="Disease resistance N-terminal" evidence="8">
    <location>
        <begin position="19"/>
        <end position="105"/>
    </location>
</feature>
<dbReference type="GO" id="GO:0043531">
    <property type="term" value="F:ADP binding"/>
    <property type="evidence" value="ECO:0007669"/>
    <property type="project" value="InterPro"/>
</dbReference>
<dbReference type="SMART" id="SM00369">
    <property type="entry name" value="LRR_TYP"/>
    <property type="match status" value="2"/>
</dbReference>
<dbReference type="SUPFAM" id="SSF52540">
    <property type="entry name" value="P-loop containing nucleoside triphosphate hydrolases"/>
    <property type="match status" value="1"/>
</dbReference>
<name>A0A6J1BG68_9ROSI</name>
<evidence type="ECO:0000256" key="1">
    <source>
        <dbReference type="ARBA" id="ARBA00022614"/>
    </source>
</evidence>
<dbReference type="FunFam" id="3.40.50.300:FF:001091">
    <property type="entry name" value="Probable disease resistance protein At1g61300"/>
    <property type="match status" value="1"/>
</dbReference>
<dbReference type="Gene3D" id="1.10.10.10">
    <property type="entry name" value="Winged helix-like DNA-binding domain superfamily/Winged helix DNA-binding domain"/>
    <property type="match status" value="1"/>
</dbReference>
<dbReference type="InterPro" id="IPR058922">
    <property type="entry name" value="WHD_DRP"/>
</dbReference>
<dbReference type="InterPro" id="IPR001611">
    <property type="entry name" value="Leu-rich_rpt"/>
</dbReference>
<dbReference type="Pfam" id="PF23559">
    <property type="entry name" value="WHD_DRP"/>
    <property type="match status" value="1"/>
</dbReference>
<dbReference type="RefSeq" id="XP_021297309.1">
    <property type="nucleotide sequence ID" value="XM_021441634.1"/>
</dbReference>
<evidence type="ECO:0000256" key="6">
    <source>
        <dbReference type="SAM" id="MobiDB-lite"/>
    </source>
</evidence>
<protein>
    <submittedName>
        <fullName evidence="12">Disease resistance RPP13-like protein 1</fullName>
    </submittedName>
</protein>
<dbReference type="AlphaFoldDB" id="A0A6J1BG68"/>
<feature type="compositionally biased region" description="Basic and acidic residues" evidence="6">
    <location>
        <begin position="575"/>
        <end position="593"/>
    </location>
</feature>
<evidence type="ECO:0000256" key="5">
    <source>
        <dbReference type="ARBA" id="ARBA00022840"/>
    </source>
</evidence>
<dbReference type="SUPFAM" id="SSF52058">
    <property type="entry name" value="L domain-like"/>
    <property type="match status" value="2"/>
</dbReference>
<dbReference type="Gene3D" id="1.10.8.430">
    <property type="entry name" value="Helical domain of apoptotic protease-activating factors"/>
    <property type="match status" value="1"/>
</dbReference>
<evidence type="ECO:0000259" key="8">
    <source>
        <dbReference type="Pfam" id="PF18052"/>
    </source>
</evidence>
<dbReference type="Pfam" id="PF25019">
    <property type="entry name" value="LRR_R13L1-DRL21"/>
    <property type="match status" value="1"/>
</dbReference>
<keyword evidence="4" id="KW-0611">Plant defense</keyword>
<dbReference type="InterPro" id="IPR002182">
    <property type="entry name" value="NB-ARC"/>
</dbReference>
<dbReference type="FunFam" id="1.10.10.10:FF:000322">
    <property type="entry name" value="Probable disease resistance protein At1g63360"/>
    <property type="match status" value="1"/>
</dbReference>
<dbReference type="Gene3D" id="3.80.10.10">
    <property type="entry name" value="Ribonuclease Inhibitor"/>
    <property type="match status" value="2"/>
</dbReference>
<organism evidence="11 12">
    <name type="scientific">Herrania umbratica</name>
    <dbReference type="NCBI Taxonomy" id="108875"/>
    <lineage>
        <taxon>Eukaryota</taxon>
        <taxon>Viridiplantae</taxon>
        <taxon>Streptophyta</taxon>
        <taxon>Embryophyta</taxon>
        <taxon>Tracheophyta</taxon>
        <taxon>Spermatophyta</taxon>
        <taxon>Magnoliopsida</taxon>
        <taxon>eudicotyledons</taxon>
        <taxon>Gunneridae</taxon>
        <taxon>Pentapetalae</taxon>
        <taxon>rosids</taxon>
        <taxon>malvids</taxon>
        <taxon>Malvales</taxon>
        <taxon>Malvaceae</taxon>
        <taxon>Byttnerioideae</taxon>
        <taxon>Herrania</taxon>
    </lineage>
</organism>
<evidence type="ECO:0000259" key="9">
    <source>
        <dbReference type="Pfam" id="PF23559"/>
    </source>
</evidence>
<dbReference type="Pfam" id="PF18052">
    <property type="entry name" value="Rx_N"/>
    <property type="match status" value="1"/>
</dbReference>
<evidence type="ECO:0000259" key="10">
    <source>
        <dbReference type="Pfam" id="PF25019"/>
    </source>
</evidence>
<keyword evidence="2" id="KW-0677">Repeat</keyword>
<dbReference type="GO" id="GO:0005524">
    <property type="term" value="F:ATP binding"/>
    <property type="evidence" value="ECO:0007669"/>
    <property type="project" value="UniProtKB-KW"/>
</dbReference>
<dbReference type="InterPro" id="IPR041118">
    <property type="entry name" value="Rx_N"/>
</dbReference>
<proteinExistence type="predicted"/>
<evidence type="ECO:0000256" key="4">
    <source>
        <dbReference type="ARBA" id="ARBA00022821"/>
    </source>
</evidence>
<dbReference type="Gene3D" id="3.40.50.300">
    <property type="entry name" value="P-loop containing nucleotide triphosphate hydrolases"/>
    <property type="match status" value="1"/>
</dbReference>
<evidence type="ECO:0000313" key="12">
    <source>
        <dbReference type="RefSeq" id="XP_021297309.1"/>
    </source>
</evidence>
<feature type="region of interest" description="Disordered" evidence="6">
    <location>
        <begin position="571"/>
        <end position="593"/>
    </location>
</feature>
<dbReference type="InterPro" id="IPR027417">
    <property type="entry name" value="P-loop_NTPase"/>
</dbReference>
<dbReference type="Pfam" id="PF00931">
    <property type="entry name" value="NB-ARC"/>
    <property type="match status" value="1"/>
</dbReference>
<dbReference type="Pfam" id="PF13855">
    <property type="entry name" value="LRR_8"/>
    <property type="match status" value="1"/>
</dbReference>
<evidence type="ECO:0000313" key="11">
    <source>
        <dbReference type="Proteomes" id="UP000504621"/>
    </source>
</evidence>
<dbReference type="InterPro" id="IPR032675">
    <property type="entry name" value="LRR_dom_sf"/>
</dbReference>
<dbReference type="InterPro" id="IPR003591">
    <property type="entry name" value="Leu-rich_rpt_typical-subtyp"/>
</dbReference>
<dbReference type="PRINTS" id="PR00364">
    <property type="entry name" value="DISEASERSIST"/>
</dbReference>
<dbReference type="PANTHER" id="PTHR36766:SF51">
    <property type="entry name" value="DISEASE RESISTANCE RPP13-LIKE PROTEIN 1"/>
    <property type="match status" value="1"/>
</dbReference>